<dbReference type="RefSeq" id="WP_231333401.1">
    <property type="nucleotide sequence ID" value="NZ_CP059572.1"/>
</dbReference>
<gene>
    <name evidence="7" type="ORF">AGRA3207_001031</name>
</gene>
<dbReference type="InterPro" id="IPR056546">
    <property type="entry name" value="MreB_MamK-like"/>
</dbReference>
<evidence type="ECO:0000313" key="8">
    <source>
        <dbReference type="Proteomes" id="UP001049518"/>
    </source>
</evidence>
<name>A0ABX8QSD9_9ACTN</name>
<comment type="subcellular location">
    <subcellularLocation>
        <location evidence="1">Cytoplasm</location>
    </subcellularLocation>
</comment>
<dbReference type="PRINTS" id="PR01652">
    <property type="entry name" value="SHAPEPROTEIN"/>
</dbReference>
<dbReference type="PANTHER" id="PTHR42749">
    <property type="entry name" value="CELL SHAPE-DETERMINING PROTEIN MREB"/>
    <property type="match status" value="1"/>
</dbReference>
<dbReference type="PANTHER" id="PTHR42749:SF1">
    <property type="entry name" value="CELL SHAPE-DETERMINING PROTEIN MREB"/>
    <property type="match status" value="1"/>
</dbReference>
<dbReference type="Pfam" id="PF06723">
    <property type="entry name" value="MreB_Mbl"/>
    <property type="match status" value="1"/>
</dbReference>
<dbReference type="Proteomes" id="UP001049518">
    <property type="component" value="Chromosome"/>
</dbReference>
<dbReference type="EMBL" id="CP059572">
    <property type="protein sequence ID" value="QXJ20337.1"/>
    <property type="molecule type" value="Genomic_DNA"/>
</dbReference>
<sequence length="350" mass="36905">MWDYAGRDTAIDLGSATVRMHVKGRGVVCREPSLLARSRRTGRILALGAPARLMAGRDPDVKLIRPVREGAPTETDEAEYLMRHLVRTHHGRHYMARPRLVMTVPSGMTSVHYRALQFSAYQAGARRLTLVPTPIAAAVGMGMIEAGPEIAVIADIGAEVTDVGVIAFGGLVTSHTAHVGGASLDRAIAALARREHGVSLSLTAAESAKIAVGAVPPVGRHPVRQAIVEGRDVESGLPRRLVLTTTDVQRAIEGPVAKIVDAVRAGLGGCTPEISGELLSVGVTLTGGSARLPGLERLIRERTGLSAWLGDDTGDAAVIGAADVVRNAAARHPSRDLTPRPHLLTTVPQY</sequence>
<evidence type="ECO:0000256" key="3">
    <source>
        <dbReference type="ARBA" id="ARBA00022741"/>
    </source>
</evidence>
<keyword evidence="2" id="KW-0963">Cytoplasm</keyword>
<reference evidence="7" key="1">
    <citation type="submission" date="2020-07" db="EMBL/GenBank/DDBJ databases">
        <authorList>
            <person name="Tarantini F.S."/>
            <person name="Hong K.W."/>
            <person name="Chan K.G."/>
        </authorList>
    </citation>
    <scope>NUCLEOTIDE SEQUENCE</scope>
    <source>
        <strain evidence="7">32-07</strain>
    </source>
</reference>
<dbReference type="Gene3D" id="3.30.420.40">
    <property type="match status" value="2"/>
</dbReference>
<keyword evidence="4" id="KW-0067">ATP-binding</keyword>
<protein>
    <submittedName>
        <fullName evidence="7">Rod shape-determining protein</fullName>
    </submittedName>
</protein>
<evidence type="ECO:0000256" key="2">
    <source>
        <dbReference type="ARBA" id="ARBA00022490"/>
    </source>
</evidence>
<dbReference type="SUPFAM" id="SSF53067">
    <property type="entry name" value="Actin-like ATPase domain"/>
    <property type="match status" value="2"/>
</dbReference>
<dbReference type="InterPro" id="IPR043129">
    <property type="entry name" value="ATPase_NBD"/>
</dbReference>
<evidence type="ECO:0000256" key="6">
    <source>
        <dbReference type="ARBA" id="ARBA00023458"/>
    </source>
</evidence>
<organism evidence="7 8">
    <name type="scientific">Actinomadura graeca</name>
    <dbReference type="NCBI Taxonomy" id="2750812"/>
    <lineage>
        <taxon>Bacteria</taxon>
        <taxon>Bacillati</taxon>
        <taxon>Actinomycetota</taxon>
        <taxon>Actinomycetes</taxon>
        <taxon>Streptosporangiales</taxon>
        <taxon>Thermomonosporaceae</taxon>
        <taxon>Actinomadura</taxon>
    </lineage>
</organism>
<accession>A0ABX8QSD9</accession>
<evidence type="ECO:0000313" key="7">
    <source>
        <dbReference type="EMBL" id="QXJ20337.1"/>
    </source>
</evidence>
<evidence type="ECO:0000256" key="4">
    <source>
        <dbReference type="ARBA" id="ARBA00022840"/>
    </source>
</evidence>
<keyword evidence="8" id="KW-1185">Reference proteome</keyword>
<keyword evidence="3" id="KW-0547">Nucleotide-binding</keyword>
<dbReference type="InterPro" id="IPR004753">
    <property type="entry name" value="MreB"/>
</dbReference>
<comment type="similarity">
    <text evidence="6">Belongs to the FtsA/MreB family.</text>
</comment>
<evidence type="ECO:0000256" key="5">
    <source>
        <dbReference type="ARBA" id="ARBA00022960"/>
    </source>
</evidence>
<proteinExistence type="inferred from homology"/>
<evidence type="ECO:0000256" key="1">
    <source>
        <dbReference type="ARBA" id="ARBA00004496"/>
    </source>
</evidence>
<keyword evidence="5" id="KW-0133">Cell shape</keyword>